<organism evidence="2 3">
    <name type="scientific">Oesophagostomum dentatum</name>
    <name type="common">Nodular worm</name>
    <dbReference type="NCBI Taxonomy" id="61180"/>
    <lineage>
        <taxon>Eukaryota</taxon>
        <taxon>Metazoa</taxon>
        <taxon>Ecdysozoa</taxon>
        <taxon>Nematoda</taxon>
        <taxon>Chromadorea</taxon>
        <taxon>Rhabditida</taxon>
        <taxon>Rhabditina</taxon>
        <taxon>Rhabditomorpha</taxon>
        <taxon>Strongyloidea</taxon>
        <taxon>Strongylidae</taxon>
        <taxon>Oesophagostomum</taxon>
    </lineage>
</organism>
<keyword evidence="3" id="KW-1185">Reference proteome</keyword>
<evidence type="ECO:0000256" key="1">
    <source>
        <dbReference type="SAM" id="Phobius"/>
    </source>
</evidence>
<feature type="transmembrane region" description="Helical" evidence="1">
    <location>
        <begin position="102"/>
        <end position="130"/>
    </location>
</feature>
<protein>
    <submittedName>
        <fullName evidence="2">Uncharacterized protein</fullName>
    </submittedName>
</protein>
<name>A0A0B1TNX2_OESDE</name>
<dbReference type="Gene3D" id="1.20.140.150">
    <property type="match status" value="1"/>
</dbReference>
<proteinExistence type="predicted"/>
<keyword evidence="1" id="KW-0812">Transmembrane</keyword>
<keyword evidence="1" id="KW-0472">Membrane</keyword>
<reference evidence="2 3" key="1">
    <citation type="submission" date="2014-03" db="EMBL/GenBank/DDBJ databases">
        <title>Draft genome of the hookworm Oesophagostomum dentatum.</title>
        <authorList>
            <person name="Mitreva M."/>
        </authorList>
    </citation>
    <scope>NUCLEOTIDE SEQUENCE [LARGE SCALE GENOMIC DNA]</scope>
    <source>
        <strain evidence="2 3">OD-Hann</strain>
    </source>
</reference>
<evidence type="ECO:0000313" key="2">
    <source>
        <dbReference type="EMBL" id="KHJ98964.1"/>
    </source>
</evidence>
<keyword evidence="1" id="KW-1133">Transmembrane helix</keyword>
<feature type="transmembrane region" description="Helical" evidence="1">
    <location>
        <begin position="60"/>
        <end position="81"/>
    </location>
</feature>
<dbReference type="Proteomes" id="UP000053660">
    <property type="component" value="Unassembled WGS sequence"/>
</dbReference>
<dbReference type="EMBL" id="KN549256">
    <property type="protein sequence ID" value="KHJ98964.1"/>
    <property type="molecule type" value="Genomic_DNA"/>
</dbReference>
<dbReference type="AlphaFoldDB" id="A0A0B1TNX2"/>
<evidence type="ECO:0000313" key="3">
    <source>
        <dbReference type="Proteomes" id="UP000053660"/>
    </source>
</evidence>
<accession>A0A0B1TNX2</accession>
<sequence length="145" mass="16414">MAFYFLKQVIRYERADMAKHASMNHTRLDRISLYLRKSESAYKCYLNPLFSHEDLTDHSVASLAVISIILSTAVLMVVCVVDDELAPRMKPNSAGEPSKFSYLYGYPFFSAALSFLPVQICACLQSFLYFSSGKAEVCAWLRGQM</sequence>
<gene>
    <name evidence="2" type="ORF">OESDEN_01055</name>
</gene>
<dbReference type="OrthoDB" id="5917530at2759"/>